<organism evidence="4 5">
    <name type="scientific">Labilithrix luteola</name>
    <dbReference type="NCBI Taxonomy" id="1391654"/>
    <lineage>
        <taxon>Bacteria</taxon>
        <taxon>Pseudomonadati</taxon>
        <taxon>Myxococcota</taxon>
        <taxon>Polyangia</taxon>
        <taxon>Polyangiales</taxon>
        <taxon>Labilitrichaceae</taxon>
        <taxon>Labilithrix</taxon>
    </lineage>
</organism>
<protein>
    <recommendedName>
        <fullName evidence="3">Outer membrane lipoprotein BamD-like domain-containing protein</fullName>
    </recommendedName>
</protein>
<dbReference type="InterPro" id="IPR039565">
    <property type="entry name" value="BamD-like"/>
</dbReference>
<dbReference type="Pfam" id="PF13525">
    <property type="entry name" value="YfiO"/>
    <property type="match status" value="1"/>
</dbReference>
<dbReference type="OrthoDB" id="9804044at2"/>
<reference evidence="4 5" key="1">
    <citation type="submission" date="2015-08" db="EMBL/GenBank/DDBJ databases">
        <authorList>
            <person name="Babu N.S."/>
            <person name="Beckwith C.J."/>
            <person name="Beseler K.G."/>
            <person name="Brison A."/>
            <person name="Carone J.V."/>
            <person name="Caskin T.P."/>
            <person name="Diamond M."/>
            <person name="Durham M.E."/>
            <person name="Foxe J.M."/>
            <person name="Go M."/>
            <person name="Henderson B.A."/>
            <person name="Jones I.B."/>
            <person name="McGettigan J.A."/>
            <person name="Micheletti S.J."/>
            <person name="Nasrallah M.E."/>
            <person name="Ortiz D."/>
            <person name="Piller C.R."/>
            <person name="Privatt S.R."/>
            <person name="Schneider S.L."/>
            <person name="Sharp S."/>
            <person name="Smith T.C."/>
            <person name="Stanton J.D."/>
            <person name="Ullery H.E."/>
            <person name="Wilson R.J."/>
            <person name="Serrano M.G."/>
            <person name="Buck G."/>
            <person name="Lee V."/>
            <person name="Wang Y."/>
            <person name="Carvalho R."/>
            <person name="Voegtly L."/>
            <person name="Shi R."/>
            <person name="Duckworth R."/>
            <person name="Johnson A."/>
            <person name="Loviza R."/>
            <person name="Walstead R."/>
            <person name="Shah Z."/>
            <person name="Kiflezghi M."/>
            <person name="Wade K."/>
            <person name="Ball S.L."/>
            <person name="Bradley K.W."/>
            <person name="Asai D.J."/>
            <person name="Bowman C.A."/>
            <person name="Russell D.A."/>
            <person name="Pope W.H."/>
            <person name="Jacobs-Sera D."/>
            <person name="Hendrix R.W."/>
            <person name="Hatfull G.F."/>
        </authorList>
    </citation>
    <scope>NUCLEOTIDE SEQUENCE [LARGE SCALE GENOMIC DNA]</scope>
    <source>
        <strain evidence="4 5">DSM 27648</strain>
    </source>
</reference>
<accession>A0A0K1Q705</accession>
<proteinExistence type="predicted"/>
<evidence type="ECO:0000259" key="3">
    <source>
        <dbReference type="Pfam" id="PF13525"/>
    </source>
</evidence>
<dbReference type="STRING" id="1391654.AKJ09_07848"/>
<dbReference type="AlphaFoldDB" id="A0A0K1Q705"/>
<dbReference type="KEGG" id="llu:AKJ09_07848"/>
<dbReference type="Gene3D" id="1.25.40.10">
    <property type="entry name" value="Tetratricopeptide repeat domain"/>
    <property type="match status" value="1"/>
</dbReference>
<keyword evidence="2" id="KW-1133">Transmembrane helix</keyword>
<keyword evidence="5" id="KW-1185">Reference proteome</keyword>
<sequence length="287" mass="33195">MVHEVDEELREIKREIIESRGLVIKTNNLTNALSADIKSIAKRQQTYERRLSWNSATAYIVFVVVVFAALKLAWDARVDQIKAETDQRAVDNERLRKELREAQKRDEDRARAESRAAQFYDLVRQGKRADLVEQWEAMKKEPLSKAETAIFSDAVERAKNELAGQLYQQGMDKVRVQRWQEAATAFEESIKHKEDAAIGPSVRLGLSEAYRHLNRQKEAIPILTTLAENPVDKEVHDDALQLLAWCQMDTQAWNDAKNTWRTLIRRFPESRFAAEAKMQLAQLQLLH</sequence>
<feature type="domain" description="Outer membrane lipoprotein BamD-like" evidence="3">
    <location>
        <begin position="164"/>
        <end position="284"/>
    </location>
</feature>
<keyword evidence="2" id="KW-0472">Membrane</keyword>
<keyword evidence="2" id="KW-0812">Transmembrane</keyword>
<evidence type="ECO:0000313" key="4">
    <source>
        <dbReference type="EMBL" id="AKV01185.1"/>
    </source>
</evidence>
<gene>
    <name evidence="4" type="ORF">AKJ09_07848</name>
</gene>
<dbReference type="EMBL" id="CP012333">
    <property type="protein sequence ID" value="AKV01185.1"/>
    <property type="molecule type" value="Genomic_DNA"/>
</dbReference>
<dbReference type="Proteomes" id="UP000064967">
    <property type="component" value="Chromosome"/>
</dbReference>
<dbReference type="InterPro" id="IPR011990">
    <property type="entry name" value="TPR-like_helical_dom_sf"/>
</dbReference>
<evidence type="ECO:0000256" key="1">
    <source>
        <dbReference type="ARBA" id="ARBA00022729"/>
    </source>
</evidence>
<name>A0A0K1Q705_9BACT</name>
<dbReference type="RefSeq" id="WP_146652338.1">
    <property type="nucleotide sequence ID" value="NZ_CP012333.1"/>
</dbReference>
<dbReference type="SUPFAM" id="SSF48452">
    <property type="entry name" value="TPR-like"/>
    <property type="match status" value="1"/>
</dbReference>
<feature type="transmembrane region" description="Helical" evidence="2">
    <location>
        <begin position="56"/>
        <end position="74"/>
    </location>
</feature>
<keyword evidence="1" id="KW-0732">Signal</keyword>
<evidence type="ECO:0000313" key="5">
    <source>
        <dbReference type="Proteomes" id="UP000064967"/>
    </source>
</evidence>
<evidence type="ECO:0000256" key="2">
    <source>
        <dbReference type="SAM" id="Phobius"/>
    </source>
</evidence>